<keyword evidence="3" id="KW-1185">Reference proteome</keyword>
<proteinExistence type="predicted"/>
<dbReference type="PANTHER" id="PTHR43162:SF1">
    <property type="entry name" value="PRESTALK A DIFFERENTIATION PROTEIN A"/>
    <property type="match status" value="1"/>
</dbReference>
<reference evidence="2" key="1">
    <citation type="submission" date="2022-10" db="EMBL/GenBank/DDBJ databases">
        <title>The complete genomes of actinobacterial strains from the NBC collection.</title>
        <authorList>
            <person name="Joergensen T.S."/>
            <person name="Alvarez Arevalo M."/>
            <person name="Sterndorff E.B."/>
            <person name="Faurdal D."/>
            <person name="Vuksanovic O."/>
            <person name="Mourched A.-S."/>
            <person name="Charusanti P."/>
            <person name="Shaw S."/>
            <person name="Blin K."/>
            <person name="Weber T."/>
        </authorList>
    </citation>
    <scope>NUCLEOTIDE SEQUENCE</scope>
    <source>
        <strain evidence="2">NBC_00222</strain>
    </source>
</reference>
<evidence type="ECO:0000313" key="3">
    <source>
        <dbReference type="Proteomes" id="UP001432222"/>
    </source>
</evidence>
<dbReference type="InterPro" id="IPR016040">
    <property type="entry name" value="NAD(P)-bd_dom"/>
</dbReference>
<dbReference type="Proteomes" id="UP001432222">
    <property type="component" value="Chromosome"/>
</dbReference>
<dbReference type="Gene3D" id="3.40.50.720">
    <property type="entry name" value="NAD(P)-binding Rossmann-like Domain"/>
    <property type="match status" value="1"/>
</dbReference>
<name>A0ABZ1U830_9ACTN</name>
<organism evidence="2 3">
    <name type="scientific">Kitasatospora purpeofusca</name>
    <dbReference type="NCBI Taxonomy" id="67352"/>
    <lineage>
        <taxon>Bacteria</taxon>
        <taxon>Bacillati</taxon>
        <taxon>Actinomycetota</taxon>
        <taxon>Actinomycetes</taxon>
        <taxon>Kitasatosporales</taxon>
        <taxon>Streptomycetaceae</taxon>
        <taxon>Kitasatospora</taxon>
    </lineage>
</organism>
<dbReference type="InterPro" id="IPR036291">
    <property type="entry name" value="NAD(P)-bd_dom_sf"/>
</dbReference>
<evidence type="ECO:0000259" key="1">
    <source>
        <dbReference type="Pfam" id="PF13460"/>
    </source>
</evidence>
<dbReference type="EMBL" id="CP108110">
    <property type="protein sequence ID" value="WUQ87328.1"/>
    <property type="molecule type" value="Genomic_DNA"/>
</dbReference>
<dbReference type="SUPFAM" id="SSF51735">
    <property type="entry name" value="NAD(P)-binding Rossmann-fold domains"/>
    <property type="match status" value="1"/>
</dbReference>
<gene>
    <name evidence="2" type="ORF">OHA16_32825</name>
</gene>
<accession>A0ABZ1U830</accession>
<dbReference type="Pfam" id="PF13460">
    <property type="entry name" value="NAD_binding_10"/>
    <property type="match status" value="1"/>
</dbReference>
<dbReference type="PANTHER" id="PTHR43162">
    <property type="match status" value="1"/>
</dbReference>
<dbReference type="InterPro" id="IPR051604">
    <property type="entry name" value="Ergot_Alk_Oxidoreductase"/>
</dbReference>
<feature type="domain" description="NAD(P)-binding" evidence="1">
    <location>
        <begin position="8"/>
        <end position="178"/>
    </location>
</feature>
<evidence type="ECO:0000313" key="2">
    <source>
        <dbReference type="EMBL" id="WUQ87328.1"/>
    </source>
</evidence>
<protein>
    <submittedName>
        <fullName evidence="2">NAD(P)H-binding protein</fullName>
    </submittedName>
</protein>
<dbReference type="RefSeq" id="WP_328957890.1">
    <property type="nucleotide sequence ID" value="NZ_CP108110.1"/>
</dbReference>
<sequence>MTTTLVTGARGKVGQGVIARLRAAGHSVRAASAHPADLTVPDGVERAELALDRPEAFGAVLRGVQQVFLYPQPAGIHAFAEAAEAAGVEHVVLLSSSSVLGPDAENDPLASHSLLVERALADSGLNCTFLRPDAFTSNSLGWAYFVGQGLPIQLAHPDAHIAPIHPEDLADIAAEALTGSSLTGSAPTLTGPESLTFREQLAVLAEALGREIPVERISRAEAEEQMGRHMPAPVVTSLLNLWEAATRGPAPVHDTTLTLLGHPARTYHQWARENTAAFARP</sequence>